<organism evidence="1 2">
    <name type="scientific">Aspergillus sclerotiicarbonarius (strain CBS 121057 / IBT 28362)</name>
    <dbReference type="NCBI Taxonomy" id="1448318"/>
    <lineage>
        <taxon>Eukaryota</taxon>
        <taxon>Fungi</taxon>
        <taxon>Dikarya</taxon>
        <taxon>Ascomycota</taxon>
        <taxon>Pezizomycotina</taxon>
        <taxon>Eurotiomycetes</taxon>
        <taxon>Eurotiomycetidae</taxon>
        <taxon>Eurotiales</taxon>
        <taxon>Aspergillaceae</taxon>
        <taxon>Aspergillus</taxon>
        <taxon>Aspergillus subgen. Circumdati</taxon>
    </lineage>
</organism>
<evidence type="ECO:0000313" key="2">
    <source>
        <dbReference type="Proteomes" id="UP000248423"/>
    </source>
</evidence>
<name>A0A319FDF8_ASPSB</name>
<proteinExistence type="predicted"/>
<dbReference type="InterPro" id="IPR029063">
    <property type="entry name" value="SAM-dependent_MTases_sf"/>
</dbReference>
<reference evidence="1 2" key="1">
    <citation type="submission" date="2018-02" db="EMBL/GenBank/DDBJ databases">
        <title>The genomes of Aspergillus section Nigri reveals drivers in fungal speciation.</title>
        <authorList>
            <consortium name="DOE Joint Genome Institute"/>
            <person name="Vesth T.C."/>
            <person name="Nybo J."/>
            <person name="Theobald S."/>
            <person name="Brandl J."/>
            <person name="Frisvad J.C."/>
            <person name="Nielsen K.F."/>
            <person name="Lyhne E.K."/>
            <person name="Kogle M.E."/>
            <person name="Kuo A."/>
            <person name="Riley R."/>
            <person name="Clum A."/>
            <person name="Nolan M."/>
            <person name="Lipzen A."/>
            <person name="Salamov A."/>
            <person name="Henrissat B."/>
            <person name="Wiebenga A."/>
            <person name="De vries R.P."/>
            <person name="Grigoriev I.V."/>
            <person name="Mortensen U.H."/>
            <person name="Andersen M.R."/>
            <person name="Baker S.E."/>
        </authorList>
    </citation>
    <scope>NUCLEOTIDE SEQUENCE [LARGE SCALE GENOMIC DNA]</scope>
    <source>
        <strain evidence="1 2">CBS 121057</strain>
    </source>
</reference>
<accession>A0A319FDF8</accession>
<dbReference type="SUPFAM" id="SSF53335">
    <property type="entry name" value="S-adenosyl-L-methionine-dependent methyltransferases"/>
    <property type="match status" value="1"/>
</dbReference>
<dbReference type="AlphaFoldDB" id="A0A319FDF8"/>
<dbReference type="STRING" id="1448318.A0A319FDF8"/>
<dbReference type="VEuPathDB" id="FungiDB:BO78DRAFT_431345"/>
<sequence>MRIADIGTGTGILLTDLAAKLPKSVQLDEVPEHLIGAYDLVSVRHFAFVLQEHELQSAVKNLFRLLKPGGYLQWIDVDVSSQRIEKARPEINGEPQERIMNLFRGNDTRLSSAWVPSLSSRFSGAGLINVEVDQRNTPHYIGQQLFESGFLAVEALTRNNHLDDDKAREIEDIFRDSARVTRQGSYAGLTRYTVIGQKGL</sequence>
<evidence type="ECO:0000313" key="1">
    <source>
        <dbReference type="EMBL" id="PYI04433.1"/>
    </source>
</evidence>
<evidence type="ECO:0008006" key="3">
    <source>
        <dbReference type="Google" id="ProtNLM"/>
    </source>
</evidence>
<protein>
    <recommendedName>
        <fullName evidence="3">S-adenosyl-L-methionine-dependent methyltransferase</fullName>
    </recommendedName>
</protein>
<gene>
    <name evidence="1" type="ORF">BO78DRAFT_431345</name>
</gene>
<dbReference type="CDD" id="cd02440">
    <property type="entry name" value="AdoMet_MTases"/>
    <property type="match status" value="1"/>
</dbReference>
<dbReference type="Proteomes" id="UP000248423">
    <property type="component" value="Unassembled WGS sequence"/>
</dbReference>
<dbReference type="EMBL" id="KZ826369">
    <property type="protein sequence ID" value="PYI04433.1"/>
    <property type="molecule type" value="Genomic_DNA"/>
</dbReference>
<dbReference type="OrthoDB" id="417697at2759"/>
<keyword evidence="2" id="KW-1185">Reference proteome</keyword>
<dbReference type="Gene3D" id="3.40.50.150">
    <property type="entry name" value="Vaccinia Virus protein VP39"/>
    <property type="match status" value="1"/>
</dbReference>